<dbReference type="Proteomes" id="UP000294616">
    <property type="component" value="Unassembled WGS sequence"/>
</dbReference>
<name>A0A4R1LUB5_9SPHI</name>
<reference evidence="2 3" key="1">
    <citation type="submission" date="2019-03" db="EMBL/GenBank/DDBJ databases">
        <title>Genomic Encyclopedia of Archaeal and Bacterial Type Strains, Phase II (KMG-II): from individual species to whole genera.</title>
        <authorList>
            <person name="Goeker M."/>
        </authorList>
    </citation>
    <scope>NUCLEOTIDE SEQUENCE [LARGE SCALE GENOMIC DNA]</scope>
    <source>
        <strain evidence="2 3">DSM 22554</strain>
    </source>
</reference>
<accession>A0A4R1LUB5</accession>
<comment type="caution">
    <text evidence="2">The sequence shown here is derived from an EMBL/GenBank/DDBJ whole genome shotgun (WGS) entry which is preliminary data.</text>
</comment>
<dbReference type="EMBL" id="SMGO01000003">
    <property type="protein sequence ID" value="TCK80743.1"/>
    <property type="molecule type" value="Genomic_DNA"/>
</dbReference>
<dbReference type="AlphaFoldDB" id="A0A4R1LUB5"/>
<evidence type="ECO:0000313" key="3">
    <source>
        <dbReference type="Proteomes" id="UP000294616"/>
    </source>
</evidence>
<gene>
    <name evidence="2" type="ORF">C8N28_2495</name>
</gene>
<sequence>MQRFLGILLFFIFIVGCKSDRPDHIINEKEMTGLLRDLHLIDGYLNTLPSDSSRRMSANLIKGVYMHYNVDSVIVRESIEYYSSQPQVLNRIYSDVDNQLKAMGATAQELNRKVQREKFVRDSIKNAYVADSLLRLKNDSIRSQIAKYLLYWKDSDSTDLKPKPWSWEERSKLLEKLKLKIDI</sequence>
<evidence type="ECO:0000313" key="2">
    <source>
        <dbReference type="EMBL" id="TCK80743.1"/>
    </source>
</evidence>
<keyword evidence="3" id="KW-1185">Reference proteome</keyword>
<organism evidence="2 3">
    <name type="scientific">Albibacterium bauzanense</name>
    <dbReference type="NCBI Taxonomy" id="653929"/>
    <lineage>
        <taxon>Bacteria</taxon>
        <taxon>Pseudomonadati</taxon>
        <taxon>Bacteroidota</taxon>
        <taxon>Sphingobacteriia</taxon>
        <taxon>Sphingobacteriales</taxon>
        <taxon>Sphingobacteriaceae</taxon>
        <taxon>Albibacterium</taxon>
    </lineage>
</organism>
<protein>
    <submittedName>
        <fullName evidence="2">Uncharacterized protein DUF4296</fullName>
    </submittedName>
</protein>
<evidence type="ECO:0000259" key="1">
    <source>
        <dbReference type="Pfam" id="PF14129"/>
    </source>
</evidence>
<dbReference type="Pfam" id="PF14129">
    <property type="entry name" value="DUF4296"/>
    <property type="match status" value="1"/>
</dbReference>
<dbReference type="OrthoDB" id="678784at2"/>
<dbReference type="RefSeq" id="WP_132225356.1">
    <property type="nucleotide sequence ID" value="NZ_SMGO01000003.1"/>
</dbReference>
<proteinExistence type="predicted"/>
<dbReference type="InterPro" id="IPR025381">
    <property type="entry name" value="DUF4296"/>
</dbReference>
<dbReference type="PROSITE" id="PS51257">
    <property type="entry name" value="PROKAR_LIPOPROTEIN"/>
    <property type="match status" value="1"/>
</dbReference>
<feature type="domain" description="DUF4296" evidence="1">
    <location>
        <begin position="22"/>
        <end position="102"/>
    </location>
</feature>